<dbReference type="EMBL" id="JAPCXC010000004">
    <property type="protein sequence ID" value="KAJ1613009.1"/>
    <property type="molecule type" value="Genomic_DNA"/>
</dbReference>
<evidence type="ECO:0000256" key="1">
    <source>
        <dbReference type="SAM" id="MobiDB-lite"/>
    </source>
</evidence>
<reference evidence="2" key="1">
    <citation type="submission" date="2022-10" db="EMBL/GenBank/DDBJ databases">
        <title>Adaptive evolution leads to modifications in subtelomeric GC content in a zoonotic Cryptosporidium species.</title>
        <authorList>
            <person name="Li J."/>
            <person name="Feng Y."/>
            <person name="Xiao L."/>
        </authorList>
    </citation>
    <scope>NUCLEOTIDE SEQUENCE</scope>
    <source>
        <strain evidence="2">33844</strain>
    </source>
</reference>
<evidence type="ECO:0000313" key="2">
    <source>
        <dbReference type="EMBL" id="KAJ1613009.1"/>
    </source>
</evidence>
<feature type="region of interest" description="Disordered" evidence="1">
    <location>
        <begin position="1"/>
        <end position="36"/>
    </location>
</feature>
<dbReference type="AlphaFoldDB" id="A0A9D5DIW4"/>
<feature type="compositionally biased region" description="Low complexity" evidence="1">
    <location>
        <begin position="22"/>
        <end position="35"/>
    </location>
</feature>
<organism evidence="2">
    <name type="scientific">Cryptosporidium canis</name>
    <dbReference type="NCBI Taxonomy" id="195482"/>
    <lineage>
        <taxon>Eukaryota</taxon>
        <taxon>Sar</taxon>
        <taxon>Alveolata</taxon>
        <taxon>Apicomplexa</taxon>
        <taxon>Conoidasida</taxon>
        <taxon>Coccidia</taxon>
        <taxon>Eucoccidiorida</taxon>
        <taxon>Eimeriorina</taxon>
        <taxon>Cryptosporidiidae</taxon>
        <taxon>Cryptosporidium</taxon>
    </lineage>
</organism>
<gene>
    <name evidence="2" type="ORF">OJ253_270</name>
</gene>
<proteinExistence type="predicted"/>
<name>A0A9D5DIW4_9CRYT</name>
<comment type="caution">
    <text evidence="2">The sequence shown here is derived from an EMBL/GenBank/DDBJ whole genome shotgun (WGS) entry which is preliminary data.</text>
</comment>
<sequence length="117" mass="13342">MVVQHIGQSNLQMKSKSKTKNAFHNNTNNTENTITQASKEMGKIFGTIIKRKSPLNSEKKKQRKVSVKKRKLRNAANGLVVKKCRNAKPVRYLDDGLPVYRLEDIDLGKYICIVLDQ</sequence>
<dbReference type="OrthoDB" id="343075at2759"/>
<protein>
    <submittedName>
        <fullName evidence="2">Uncharacterized protein</fullName>
    </submittedName>
</protein>
<dbReference type="Proteomes" id="UP001067231">
    <property type="component" value="Unassembled WGS sequence"/>
</dbReference>
<accession>A0A9D5DIW4</accession>
<feature type="compositionally biased region" description="Polar residues" evidence="1">
    <location>
        <begin position="1"/>
        <end position="14"/>
    </location>
</feature>